<evidence type="ECO:0000256" key="1">
    <source>
        <dbReference type="SAM" id="Phobius"/>
    </source>
</evidence>
<evidence type="ECO:0000313" key="2">
    <source>
        <dbReference type="EMBL" id="KAH3826797.1"/>
    </source>
</evidence>
<sequence>MVTFGVVLLITAISICVILWKDRTRGSKYALEETYSCGRITHVGVSMDLK</sequence>
<dbReference type="Proteomes" id="UP000828390">
    <property type="component" value="Unassembled WGS sequence"/>
</dbReference>
<organism evidence="2 3">
    <name type="scientific">Dreissena polymorpha</name>
    <name type="common">Zebra mussel</name>
    <name type="synonym">Mytilus polymorpha</name>
    <dbReference type="NCBI Taxonomy" id="45954"/>
    <lineage>
        <taxon>Eukaryota</taxon>
        <taxon>Metazoa</taxon>
        <taxon>Spiralia</taxon>
        <taxon>Lophotrochozoa</taxon>
        <taxon>Mollusca</taxon>
        <taxon>Bivalvia</taxon>
        <taxon>Autobranchia</taxon>
        <taxon>Heteroconchia</taxon>
        <taxon>Euheterodonta</taxon>
        <taxon>Imparidentia</taxon>
        <taxon>Neoheterodontei</taxon>
        <taxon>Myida</taxon>
        <taxon>Dreissenoidea</taxon>
        <taxon>Dreissenidae</taxon>
        <taxon>Dreissena</taxon>
    </lineage>
</organism>
<dbReference type="EMBL" id="JAIWYP010000005">
    <property type="protein sequence ID" value="KAH3826797.1"/>
    <property type="molecule type" value="Genomic_DNA"/>
</dbReference>
<proteinExistence type="predicted"/>
<keyword evidence="1" id="KW-0812">Transmembrane</keyword>
<dbReference type="AlphaFoldDB" id="A0A9D4H1S2"/>
<reference evidence="2" key="2">
    <citation type="submission" date="2020-11" db="EMBL/GenBank/DDBJ databases">
        <authorList>
            <person name="McCartney M.A."/>
            <person name="Auch B."/>
            <person name="Kono T."/>
            <person name="Mallez S."/>
            <person name="Becker A."/>
            <person name="Gohl D.M."/>
            <person name="Silverstein K.A.T."/>
            <person name="Koren S."/>
            <person name="Bechman K.B."/>
            <person name="Herman A."/>
            <person name="Abrahante J.E."/>
            <person name="Garbe J."/>
        </authorList>
    </citation>
    <scope>NUCLEOTIDE SEQUENCE</scope>
    <source>
        <strain evidence="2">Duluth1</strain>
        <tissue evidence="2">Whole animal</tissue>
    </source>
</reference>
<accession>A0A9D4H1S2</accession>
<protein>
    <submittedName>
        <fullName evidence="2">Uncharacterized protein</fullName>
    </submittedName>
</protein>
<gene>
    <name evidence="2" type="ORF">DPMN_128709</name>
</gene>
<name>A0A9D4H1S2_DREPO</name>
<keyword evidence="3" id="KW-1185">Reference proteome</keyword>
<keyword evidence="1" id="KW-1133">Transmembrane helix</keyword>
<feature type="transmembrane region" description="Helical" evidence="1">
    <location>
        <begin position="6"/>
        <end position="22"/>
    </location>
</feature>
<comment type="caution">
    <text evidence="2">The sequence shown here is derived from an EMBL/GenBank/DDBJ whole genome shotgun (WGS) entry which is preliminary data.</text>
</comment>
<reference evidence="2" key="1">
    <citation type="journal article" date="2019" name="bioRxiv">
        <title>The Genome of the Zebra Mussel, Dreissena polymorpha: A Resource for Invasive Species Research.</title>
        <authorList>
            <person name="McCartney M.A."/>
            <person name="Auch B."/>
            <person name="Kono T."/>
            <person name="Mallez S."/>
            <person name="Zhang Y."/>
            <person name="Obille A."/>
            <person name="Becker A."/>
            <person name="Abrahante J.E."/>
            <person name="Garbe J."/>
            <person name="Badalamenti J.P."/>
            <person name="Herman A."/>
            <person name="Mangelson H."/>
            <person name="Liachko I."/>
            <person name="Sullivan S."/>
            <person name="Sone E.D."/>
            <person name="Koren S."/>
            <person name="Silverstein K.A.T."/>
            <person name="Beckman K.B."/>
            <person name="Gohl D.M."/>
        </authorList>
    </citation>
    <scope>NUCLEOTIDE SEQUENCE</scope>
    <source>
        <strain evidence="2">Duluth1</strain>
        <tissue evidence="2">Whole animal</tissue>
    </source>
</reference>
<keyword evidence="1" id="KW-0472">Membrane</keyword>
<evidence type="ECO:0000313" key="3">
    <source>
        <dbReference type="Proteomes" id="UP000828390"/>
    </source>
</evidence>